<keyword evidence="1" id="KW-0812">Transmembrane</keyword>
<protein>
    <submittedName>
        <fullName evidence="2">Uncharacterized protein</fullName>
    </submittedName>
</protein>
<evidence type="ECO:0000313" key="3">
    <source>
        <dbReference type="Proteomes" id="UP001556040"/>
    </source>
</evidence>
<keyword evidence="1" id="KW-1133">Transmembrane helix</keyword>
<sequence length="72" mass="7593">MKRSKNKGLGTAILLMFVGVLFLGIVIVGGILFFNEKTIVVPDDVGTISAAVTNADPGDIILVKTKEDGTPY</sequence>
<evidence type="ECO:0000313" key="2">
    <source>
        <dbReference type="EMBL" id="MEW9503353.1"/>
    </source>
</evidence>
<organism evidence="2 3">
    <name type="scientific">Jeotgalibacillus marinus</name>
    <dbReference type="NCBI Taxonomy" id="86667"/>
    <lineage>
        <taxon>Bacteria</taxon>
        <taxon>Bacillati</taxon>
        <taxon>Bacillota</taxon>
        <taxon>Bacilli</taxon>
        <taxon>Bacillales</taxon>
        <taxon>Caryophanaceae</taxon>
        <taxon>Jeotgalibacillus</taxon>
    </lineage>
</organism>
<dbReference type="Proteomes" id="UP001556040">
    <property type="component" value="Unassembled WGS sequence"/>
</dbReference>
<name>A0ABV3Q8B5_9BACL</name>
<comment type="caution">
    <text evidence="2">The sequence shown here is derived from an EMBL/GenBank/DDBJ whole genome shotgun (WGS) entry which is preliminary data.</text>
</comment>
<proteinExistence type="predicted"/>
<dbReference type="RefSeq" id="WP_367780842.1">
    <property type="nucleotide sequence ID" value="NZ_JBFMIA010000035.1"/>
</dbReference>
<evidence type="ECO:0000256" key="1">
    <source>
        <dbReference type="SAM" id="Phobius"/>
    </source>
</evidence>
<accession>A0ABV3Q8B5</accession>
<keyword evidence="3" id="KW-1185">Reference proteome</keyword>
<reference evidence="2 3" key="1">
    <citation type="journal article" date="1979" name="Int. J. Syst. Evol. Microbiol.">
        <title>Bacillus globisporus subsp. marinus subsp. nov.</title>
        <authorList>
            <person name="Liu H."/>
        </authorList>
    </citation>
    <scope>NUCLEOTIDE SEQUENCE [LARGE SCALE GENOMIC DNA]</scope>
    <source>
        <strain evidence="2 3">DSM 1297</strain>
    </source>
</reference>
<gene>
    <name evidence="2" type="ORF">AB1471_16400</name>
</gene>
<keyword evidence="1" id="KW-0472">Membrane</keyword>
<feature type="non-terminal residue" evidence="2">
    <location>
        <position position="72"/>
    </location>
</feature>
<dbReference type="EMBL" id="JBFMIA010000035">
    <property type="protein sequence ID" value="MEW9503353.1"/>
    <property type="molecule type" value="Genomic_DNA"/>
</dbReference>
<feature type="transmembrane region" description="Helical" evidence="1">
    <location>
        <begin position="12"/>
        <end position="34"/>
    </location>
</feature>